<feature type="transmembrane region" description="Helical" evidence="6">
    <location>
        <begin position="613"/>
        <end position="640"/>
    </location>
</feature>
<dbReference type="InterPro" id="IPR050545">
    <property type="entry name" value="Mycobact_MmpL"/>
</dbReference>
<organism evidence="8 9">
    <name type="scientific">Halorussus caseinilyticus</name>
    <dbReference type="NCBI Taxonomy" id="3034025"/>
    <lineage>
        <taxon>Archaea</taxon>
        <taxon>Methanobacteriati</taxon>
        <taxon>Methanobacteriota</taxon>
        <taxon>Stenosarchaea group</taxon>
        <taxon>Halobacteria</taxon>
        <taxon>Halobacteriales</taxon>
        <taxon>Haladaptataceae</taxon>
        <taxon>Halorussus</taxon>
    </lineage>
</organism>
<dbReference type="AlphaFoldDB" id="A0ABD5WLI0"/>
<feature type="transmembrane region" description="Helical" evidence="6">
    <location>
        <begin position="187"/>
        <end position="209"/>
    </location>
</feature>
<evidence type="ECO:0000256" key="3">
    <source>
        <dbReference type="ARBA" id="ARBA00022692"/>
    </source>
</evidence>
<dbReference type="EMBL" id="JBHSZH010000005">
    <property type="protein sequence ID" value="MFC7081402.1"/>
    <property type="molecule type" value="Genomic_DNA"/>
</dbReference>
<evidence type="ECO:0000256" key="4">
    <source>
        <dbReference type="ARBA" id="ARBA00022989"/>
    </source>
</evidence>
<dbReference type="InterPro" id="IPR004869">
    <property type="entry name" value="MMPL_dom"/>
</dbReference>
<evidence type="ECO:0000313" key="8">
    <source>
        <dbReference type="EMBL" id="MFC7081402.1"/>
    </source>
</evidence>
<feature type="domain" description="SSD" evidence="7">
    <location>
        <begin position="87"/>
        <end position="212"/>
    </location>
</feature>
<dbReference type="InterPro" id="IPR000731">
    <property type="entry name" value="SSD"/>
</dbReference>
<feature type="transmembrane region" description="Helical" evidence="6">
    <location>
        <begin position="153"/>
        <end position="175"/>
    </location>
</feature>
<feature type="transmembrane region" description="Helical" evidence="6">
    <location>
        <begin position="479"/>
        <end position="503"/>
    </location>
</feature>
<feature type="transmembrane region" description="Helical" evidence="6">
    <location>
        <begin position="580"/>
        <end position="606"/>
    </location>
</feature>
<dbReference type="PROSITE" id="PS50156">
    <property type="entry name" value="SSD"/>
    <property type="match status" value="2"/>
</dbReference>
<dbReference type="Proteomes" id="UP001596407">
    <property type="component" value="Unassembled WGS sequence"/>
</dbReference>
<dbReference type="GO" id="GO:0005886">
    <property type="term" value="C:plasma membrane"/>
    <property type="evidence" value="ECO:0007669"/>
    <property type="project" value="UniProtKB-SubCell"/>
</dbReference>
<keyword evidence="4 6" id="KW-1133">Transmembrane helix</keyword>
<evidence type="ECO:0000256" key="5">
    <source>
        <dbReference type="ARBA" id="ARBA00023136"/>
    </source>
</evidence>
<evidence type="ECO:0000256" key="1">
    <source>
        <dbReference type="ARBA" id="ARBA00004651"/>
    </source>
</evidence>
<feature type="transmembrane region" description="Helical" evidence="6">
    <location>
        <begin position="509"/>
        <end position="534"/>
    </location>
</feature>
<name>A0ABD5WLI0_9EURY</name>
<feature type="transmembrane region" description="Helical" evidence="6">
    <location>
        <begin position="85"/>
        <end position="106"/>
    </location>
</feature>
<dbReference type="PANTHER" id="PTHR33406:SF13">
    <property type="entry name" value="MEMBRANE PROTEIN YDFJ"/>
    <property type="match status" value="1"/>
</dbReference>
<gene>
    <name evidence="8" type="ORF">ACFQJ6_16090</name>
</gene>
<feature type="domain" description="SSD" evidence="7">
    <location>
        <begin position="478"/>
        <end position="638"/>
    </location>
</feature>
<dbReference type="PANTHER" id="PTHR33406">
    <property type="entry name" value="MEMBRANE PROTEIN MJ1562-RELATED"/>
    <property type="match status" value="1"/>
</dbReference>
<feature type="transmembrane region" description="Helical" evidence="6">
    <location>
        <begin position="541"/>
        <end position="560"/>
    </location>
</feature>
<keyword evidence="2" id="KW-1003">Cell membrane</keyword>
<keyword evidence="9" id="KW-1185">Reference proteome</keyword>
<accession>A0ABD5WLI0</accession>
<keyword evidence="3 6" id="KW-0812">Transmembrane</keyword>
<sequence length="659" mass="69131">MVLVFQQSDTAGDSLPDDVVAAQLATSDIADRTVESTDAFVFGAGIVNERSGQATGESFAVITPFALLLIVGVLFVAYRDLFDVALGLLGTLLVLVWMGGFMGWAGIGVTQIIIAVPFLLVGLSIDYALHVVMRYREARADDPDRSPREAMRAGLAGVTVALAATTFTTAVGFTSNLVSSIASIRQFGLVSAFGIVSAFVVFAGLLPALKLELDGLLERLGFDRRKRAFGTGTSAVNRLLGVGATAARRVPVAIVLVALVVSAGGGYAATDIDTSINQVDFLPRDSPDWMDSLPGPLRPGDYELRENVVFLNDKFVQSRDRSEVQILVEGPVTSPDTLDRLAAARESVGESSTPITLASGRPSVDGPLSVIRRVSARNETVAQVVAERDADGDGIPDRDLRAVYDAVYAAAPDEAAGVVYREGGEYRAVRLSVAIRGGSDTGTVTSEMRAVAASIEDGSDLTATATGQPVINELVQRELLTTLVETFLVTLGVIVSFLTVIFYRRYGTLSLGAVTMVPVVFALSWILGAMYLLGIPFNTETAIIASIAIGIGVDYAIHISERFVEELSDGGDPVAALETTLAGTGGALLASATTTAGGFGVLLFALVPSLQRFGLVTGSAIVFAFASSVVVLPSLLVLWWRYLGTDAAVDDSTAGTTGD</sequence>
<evidence type="ECO:0000256" key="6">
    <source>
        <dbReference type="SAM" id="Phobius"/>
    </source>
</evidence>
<proteinExistence type="predicted"/>
<evidence type="ECO:0000313" key="9">
    <source>
        <dbReference type="Proteomes" id="UP001596407"/>
    </source>
</evidence>
<evidence type="ECO:0000256" key="2">
    <source>
        <dbReference type="ARBA" id="ARBA00022475"/>
    </source>
</evidence>
<keyword evidence="5 6" id="KW-0472">Membrane</keyword>
<evidence type="ECO:0000259" key="7">
    <source>
        <dbReference type="PROSITE" id="PS50156"/>
    </source>
</evidence>
<feature type="transmembrane region" description="Helical" evidence="6">
    <location>
        <begin position="112"/>
        <end position="132"/>
    </location>
</feature>
<dbReference type="Pfam" id="PF03176">
    <property type="entry name" value="MMPL"/>
    <property type="match status" value="2"/>
</dbReference>
<reference evidence="8 9" key="1">
    <citation type="journal article" date="2019" name="Int. J. Syst. Evol. Microbiol.">
        <title>The Global Catalogue of Microorganisms (GCM) 10K type strain sequencing project: providing services to taxonomists for standard genome sequencing and annotation.</title>
        <authorList>
            <consortium name="The Broad Institute Genomics Platform"/>
            <consortium name="The Broad Institute Genome Sequencing Center for Infectious Disease"/>
            <person name="Wu L."/>
            <person name="Ma J."/>
        </authorList>
    </citation>
    <scope>NUCLEOTIDE SEQUENCE [LARGE SCALE GENOMIC DNA]</scope>
    <source>
        <strain evidence="8 9">DT72</strain>
    </source>
</reference>
<dbReference type="SUPFAM" id="SSF82866">
    <property type="entry name" value="Multidrug efflux transporter AcrB transmembrane domain"/>
    <property type="match status" value="2"/>
</dbReference>
<comment type="subcellular location">
    <subcellularLocation>
        <location evidence="1">Cell membrane</location>
        <topology evidence="1">Multi-pass membrane protein</topology>
    </subcellularLocation>
</comment>
<feature type="transmembrane region" description="Helical" evidence="6">
    <location>
        <begin position="59"/>
        <end position="78"/>
    </location>
</feature>
<comment type="caution">
    <text evidence="8">The sequence shown here is derived from an EMBL/GenBank/DDBJ whole genome shotgun (WGS) entry which is preliminary data.</text>
</comment>
<dbReference type="Gene3D" id="1.20.1640.10">
    <property type="entry name" value="Multidrug efflux transporter AcrB transmembrane domain"/>
    <property type="match status" value="2"/>
</dbReference>
<protein>
    <submittedName>
        <fullName evidence="8">RND family transporter</fullName>
    </submittedName>
</protein>
<dbReference type="RefSeq" id="WP_382210040.1">
    <property type="nucleotide sequence ID" value="NZ_JBHSZH010000005.1"/>
</dbReference>